<proteinExistence type="predicted"/>
<dbReference type="AlphaFoldDB" id="A0AAD9ZJV3"/>
<evidence type="ECO:0008006" key="4">
    <source>
        <dbReference type="Google" id="ProtNLM"/>
    </source>
</evidence>
<dbReference type="EMBL" id="JANJYJ010000010">
    <property type="protein sequence ID" value="KAK3183531.1"/>
    <property type="molecule type" value="Genomic_DNA"/>
</dbReference>
<reference evidence="2" key="1">
    <citation type="journal article" date="2023" name="Plant J.">
        <title>Genome sequences and population genomics provide insights into the demographic history, inbreeding, and mutation load of two 'living fossil' tree species of Dipteronia.</title>
        <authorList>
            <person name="Feng Y."/>
            <person name="Comes H.P."/>
            <person name="Chen J."/>
            <person name="Zhu S."/>
            <person name="Lu R."/>
            <person name="Zhang X."/>
            <person name="Li P."/>
            <person name="Qiu J."/>
            <person name="Olsen K.M."/>
            <person name="Qiu Y."/>
        </authorList>
    </citation>
    <scope>NUCLEOTIDE SEQUENCE</scope>
    <source>
        <strain evidence="2">NBL</strain>
    </source>
</reference>
<feature type="region of interest" description="Disordered" evidence="1">
    <location>
        <begin position="387"/>
        <end position="429"/>
    </location>
</feature>
<evidence type="ECO:0000313" key="3">
    <source>
        <dbReference type="Proteomes" id="UP001281410"/>
    </source>
</evidence>
<organism evidence="2 3">
    <name type="scientific">Dipteronia sinensis</name>
    <dbReference type="NCBI Taxonomy" id="43782"/>
    <lineage>
        <taxon>Eukaryota</taxon>
        <taxon>Viridiplantae</taxon>
        <taxon>Streptophyta</taxon>
        <taxon>Embryophyta</taxon>
        <taxon>Tracheophyta</taxon>
        <taxon>Spermatophyta</taxon>
        <taxon>Magnoliopsida</taxon>
        <taxon>eudicotyledons</taxon>
        <taxon>Gunneridae</taxon>
        <taxon>Pentapetalae</taxon>
        <taxon>rosids</taxon>
        <taxon>malvids</taxon>
        <taxon>Sapindales</taxon>
        <taxon>Sapindaceae</taxon>
        <taxon>Hippocastanoideae</taxon>
        <taxon>Acereae</taxon>
        <taxon>Dipteronia</taxon>
    </lineage>
</organism>
<evidence type="ECO:0000313" key="2">
    <source>
        <dbReference type="EMBL" id="KAK3183531.1"/>
    </source>
</evidence>
<protein>
    <recommendedName>
        <fullName evidence="4">Reverse transcriptase domain-containing protein</fullName>
    </recommendedName>
</protein>
<name>A0AAD9ZJV3_9ROSI</name>
<accession>A0AAD9ZJV3</accession>
<evidence type="ECO:0000256" key="1">
    <source>
        <dbReference type="SAM" id="MobiDB-lite"/>
    </source>
</evidence>
<dbReference type="Proteomes" id="UP001281410">
    <property type="component" value="Unassembled WGS sequence"/>
</dbReference>
<keyword evidence="3" id="KW-1185">Reference proteome</keyword>
<gene>
    <name evidence="2" type="ORF">Dsin_030817</name>
</gene>
<sequence length="429" mass="49486">MEDFRNALDPCELEDMGFWGSPFTWTNRQSGDFRRSWSYGQMARMIKKCTKVFSGWNSNNRISLRTKIQEQQRDLRRVTSQEQLGDWKAEKPSTVDVASVLDCLEQQLSHQLRVFFWSLLSQLRRSRAVKLEMSKAYDRVEWDFLAKGSSTFKGSQTRGPLSPYLYLLVAEGLSSMIQSSVLRGEYSSFRCIQSGPIISHLFFADDSILFSNVATNDCVEIRRILDVYSWASGPRVNLDKSGNYLCNTTSHQEEIKEEDEDFPRDNQARHDHLSLQLNDENCKSKTNNFNLMAIVHTLEKKRDEALKEVEVKSEMIKCQEKKMVEDAHVLENLINYFANYLFFLKETIKGNEEELEIMKTNELGILHRDASDLGFVDEQVESPTTKIKSLRNKKISKANSSKVKSKIKKRKDPSTSFGDAVHKGLEHDV</sequence>
<feature type="compositionally biased region" description="Basic and acidic residues" evidence="1">
    <location>
        <begin position="420"/>
        <end position="429"/>
    </location>
</feature>
<comment type="caution">
    <text evidence="2">The sequence shown here is derived from an EMBL/GenBank/DDBJ whole genome shotgun (WGS) entry which is preliminary data.</text>
</comment>